<name>A0A6J6BT68_9ZZZZ</name>
<protein>
    <submittedName>
        <fullName evidence="1">Unannotated protein</fullName>
    </submittedName>
</protein>
<accession>A0A6J6BT68</accession>
<gene>
    <name evidence="1" type="ORF">UFOPK1433_00568</name>
</gene>
<organism evidence="1">
    <name type="scientific">freshwater metagenome</name>
    <dbReference type="NCBI Taxonomy" id="449393"/>
    <lineage>
        <taxon>unclassified sequences</taxon>
        <taxon>metagenomes</taxon>
        <taxon>ecological metagenomes</taxon>
    </lineage>
</organism>
<dbReference type="AlphaFoldDB" id="A0A6J6BT68"/>
<dbReference type="EMBL" id="CAEZSN010000052">
    <property type="protein sequence ID" value="CAB4542176.1"/>
    <property type="molecule type" value="Genomic_DNA"/>
</dbReference>
<sequence length="327" mass="35867">MPIQINPSKVPIWVGENELRLGTNAHDQTLTQVSNAQERLIQLLFEGVAKDQLSLVGGSVGLSEIETNDFVERLRPSLLMEAAAKSDGRAIDVRFAELIRLGFQTSQSPADVLSKRAATVIRIPVLDRTGLNLLRALSELGFRSFLTDDFDAVGSPDGGELGYPKALLGISRLSAARSLLEIDKTHVVLNHPKGACKNALQILNATHRVTPSRYRNIQSPWLAIEYKIDSVFVSAIMVPRVSPCLGCRDLWVAEANPSWVTDSIQLSARADQLDDGASLLMAVALACRNICSYFDHEIIESGNVVDVVSRKVRESNFQFHTTCSCRS</sequence>
<reference evidence="1" key="1">
    <citation type="submission" date="2020-05" db="EMBL/GenBank/DDBJ databases">
        <authorList>
            <person name="Chiriac C."/>
            <person name="Salcher M."/>
            <person name="Ghai R."/>
            <person name="Kavagutti S V."/>
        </authorList>
    </citation>
    <scope>NUCLEOTIDE SEQUENCE</scope>
</reference>
<evidence type="ECO:0000313" key="1">
    <source>
        <dbReference type="EMBL" id="CAB4542176.1"/>
    </source>
</evidence>
<proteinExistence type="predicted"/>